<evidence type="ECO:0000313" key="2">
    <source>
        <dbReference type="EnsemblMetazoa" id="AQUA011823-PA"/>
    </source>
</evidence>
<organism evidence="2 3">
    <name type="scientific">Anopheles quadriannulatus</name>
    <name type="common">Mosquito</name>
    <dbReference type="NCBI Taxonomy" id="34691"/>
    <lineage>
        <taxon>Eukaryota</taxon>
        <taxon>Metazoa</taxon>
        <taxon>Ecdysozoa</taxon>
        <taxon>Arthropoda</taxon>
        <taxon>Hexapoda</taxon>
        <taxon>Insecta</taxon>
        <taxon>Pterygota</taxon>
        <taxon>Neoptera</taxon>
        <taxon>Endopterygota</taxon>
        <taxon>Diptera</taxon>
        <taxon>Nematocera</taxon>
        <taxon>Culicoidea</taxon>
        <taxon>Culicidae</taxon>
        <taxon>Anophelinae</taxon>
        <taxon>Anopheles</taxon>
    </lineage>
</organism>
<dbReference type="AlphaFoldDB" id="A0A182XPM1"/>
<reference evidence="2" key="1">
    <citation type="submission" date="2020-05" db="UniProtKB">
        <authorList>
            <consortium name="EnsemblMetazoa"/>
        </authorList>
    </citation>
    <scope>IDENTIFICATION</scope>
    <source>
        <strain evidence="2">SANGQUA</strain>
    </source>
</reference>
<evidence type="ECO:0000313" key="3">
    <source>
        <dbReference type="Proteomes" id="UP000076407"/>
    </source>
</evidence>
<protein>
    <submittedName>
        <fullName evidence="2">Uncharacterized protein</fullName>
    </submittedName>
</protein>
<dbReference type="EnsemblMetazoa" id="AQUA011823-RA">
    <property type="protein sequence ID" value="AQUA011823-PA"/>
    <property type="gene ID" value="AQUA011823"/>
</dbReference>
<keyword evidence="3" id="KW-1185">Reference proteome</keyword>
<evidence type="ECO:0000256" key="1">
    <source>
        <dbReference type="SAM" id="MobiDB-lite"/>
    </source>
</evidence>
<name>A0A182XPM1_ANOQN</name>
<feature type="region of interest" description="Disordered" evidence="1">
    <location>
        <begin position="73"/>
        <end position="93"/>
    </location>
</feature>
<dbReference type="VEuPathDB" id="VectorBase:AQUA011823"/>
<proteinExistence type="predicted"/>
<feature type="region of interest" description="Disordered" evidence="1">
    <location>
        <begin position="14"/>
        <end position="38"/>
    </location>
</feature>
<accession>A0A182XPM1</accession>
<dbReference type="Proteomes" id="UP000076407">
    <property type="component" value="Unassembled WGS sequence"/>
</dbReference>
<sequence>MLKSLKRTNIMSLAAEGSGSGNGVPSSPIPRSVAESSATPWRPMTFPDLCGFPAAQQLYGLPVPIDLSFLRSPVSSDEEASGQPQQQQQQQHDDLPSWVFVPTFRVSIVGCVSGVPVASIGTNPMLVPRADGPEAVVEPYKQDTWSNGKPIERDPPESNDVMAPASPTAQDAAKFLQQFINEEANMAAFNGAAQLAGSHENTGQPDQQPSVASSIIVEPIGRASLFGSLYAVWYAQMGSDITERIPDCVIYDPELPPEHQEPPPILTSLLLHHKTSTGELTTIPYGQNPFCTCLYPYWRKWPKFKDQ</sequence>